<protein>
    <submittedName>
        <fullName evidence="5">Msx2-interacting protein</fullName>
    </submittedName>
    <submittedName>
        <fullName evidence="6">Polyadenylate-binding protein</fullName>
    </submittedName>
</protein>
<accession>A0A9Q9C6Y7</accession>
<dbReference type="PROSITE" id="PS50102">
    <property type="entry name" value="RRM"/>
    <property type="match status" value="3"/>
</dbReference>
<evidence type="ECO:0000313" key="5">
    <source>
        <dbReference type="EMBL" id="UTX42545.1"/>
    </source>
</evidence>
<dbReference type="AlphaFoldDB" id="A0A9Q9C6Y7"/>
<keyword evidence="2 3" id="KW-0694">RNA-binding</keyword>
<dbReference type="SUPFAM" id="SSF54928">
    <property type="entry name" value="RNA-binding domain, RBD"/>
    <property type="match status" value="2"/>
</dbReference>
<reference evidence="6 8" key="2">
    <citation type="submission" date="2023-02" db="EMBL/GenBank/DDBJ databases">
        <title>Encephalitozoon hellem ATCC 50451 complete genome.</title>
        <authorList>
            <person name="Mascarenhas dos Santos A.C."/>
            <person name="Julian A.T."/>
            <person name="Pombert J.-F."/>
        </authorList>
    </citation>
    <scope>NUCLEOTIDE SEQUENCE [LARGE SCALE GENOMIC DNA]</scope>
    <source>
        <strain evidence="6 8">ATCC 50451</strain>
    </source>
</reference>
<dbReference type="Proteomes" id="UP001059546">
    <property type="component" value="Chromosome II"/>
</dbReference>
<dbReference type="InterPro" id="IPR012677">
    <property type="entry name" value="Nucleotide-bd_a/b_plait_sf"/>
</dbReference>
<reference evidence="5" key="1">
    <citation type="submission" date="2021-05" db="EMBL/GenBank/DDBJ databases">
        <title>Encephalitozoon hellem ATCC 50604 Complete Genome.</title>
        <authorList>
            <person name="Mascarenhas dos Santos A.C."/>
            <person name="Julian A.T."/>
            <person name="Pombert J.-F."/>
        </authorList>
    </citation>
    <scope>NUCLEOTIDE SEQUENCE</scope>
    <source>
        <strain evidence="5">ATCC 50604</strain>
    </source>
</reference>
<feature type="domain" description="RRM" evidence="4">
    <location>
        <begin position="81"/>
        <end position="155"/>
    </location>
</feature>
<evidence type="ECO:0000259" key="4">
    <source>
        <dbReference type="PROSITE" id="PS50102"/>
    </source>
</evidence>
<proteinExistence type="predicted"/>
<evidence type="ECO:0000313" key="6">
    <source>
        <dbReference type="EMBL" id="WEL38000.1"/>
    </source>
</evidence>
<dbReference type="SMART" id="SM00360">
    <property type="entry name" value="RRM"/>
    <property type="match status" value="3"/>
</dbReference>
<evidence type="ECO:0000313" key="7">
    <source>
        <dbReference type="Proteomes" id="UP001059546"/>
    </source>
</evidence>
<dbReference type="Proteomes" id="UP001217963">
    <property type="component" value="Chromosome II"/>
</dbReference>
<dbReference type="EMBL" id="CP075148">
    <property type="protein sequence ID" value="UTX42545.1"/>
    <property type="molecule type" value="Genomic_DNA"/>
</dbReference>
<evidence type="ECO:0000313" key="8">
    <source>
        <dbReference type="Proteomes" id="UP001217963"/>
    </source>
</evidence>
<evidence type="ECO:0000256" key="2">
    <source>
        <dbReference type="ARBA" id="ARBA00022884"/>
    </source>
</evidence>
<dbReference type="InterPro" id="IPR000504">
    <property type="entry name" value="RRM_dom"/>
</dbReference>
<organism evidence="5 7">
    <name type="scientific">Encephalitozoon hellem</name>
    <name type="common">Microsporidian parasite</name>
    <dbReference type="NCBI Taxonomy" id="27973"/>
    <lineage>
        <taxon>Eukaryota</taxon>
        <taxon>Fungi</taxon>
        <taxon>Fungi incertae sedis</taxon>
        <taxon>Microsporidia</taxon>
        <taxon>Unikaryonidae</taxon>
        <taxon>Encephalitozoon</taxon>
    </lineage>
</organism>
<keyword evidence="1" id="KW-0677">Repeat</keyword>
<dbReference type="InterPro" id="IPR035979">
    <property type="entry name" value="RBD_domain_sf"/>
</dbReference>
<dbReference type="EMBL" id="CP119063">
    <property type="protein sequence ID" value="WEL38000.1"/>
    <property type="molecule type" value="Genomic_DNA"/>
</dbReference>
<name>A0A9Q9C6Y7_ENCHE</name>
<feature type="domain" description="RRM" evidence="4">
    <location>
        <begin position="167"/>
        <end position="238"/>
    </location>
</feature>
<feature type="domain" description="RRM" evidence="4">
    <location>
        <begin position="3"/>
        <end position="78"/>
    </location>
</feature>
<dbReference type="PANTHER" id="PTHR24012">
    <property type="entry name" value="RNA BINDING PROTEIN"/>
    <property type="match status" value="1"/>
</dbReference>
<dbReference type="CDD" id="cd00590">
    <property type="entry name" value="RRM_SF"/>
    <property type="match status" value="2"/>
</dbReference>
<evidence type="ECO:0000256" key="3">
    <source>
        <dbReference type="PROSITE-ProRule" id="PRU00176"/>
    </source>
</evidence>
<evidence type="ECO:0000256" key="1">
    <source>
        <dbReference type="ARBA" id="ARBA00022737"/>
    </source>
</evidence>
<dbReference type="OrthoDB" id="439808at2759"/>
<dbReference type="Gene3D" id="3.30.70.330">
    <property type="match status" value="3"/>
</dbReference>
<dbReference type="GO" id="GO:0003723">
    <property type="term" value="F:RNA binding"/>
    <property type="evidence" value="ECO:0007669"/>
    <property type="project" value="UniProtKB-UniRule"/>
</dbReference>
<sequence length="247" mass="28136">MACKLFVNNFPESYSEESMSLIFSPFGEIKSIKILREPRLFSIVEFRDPQNAKAAMDSLNGRKLHGESSPLHIEMAFDRKRRVVVSGIPLDSSKEELLRFFQYYGSVENITPSDDPQTVFIDFSSQRDSEMLLELNQKISFGKEESKLSIKPFTKRERKDQTSSPEKSVFIYNLPSKITKTDLNELFAKFGEIQSLGILNGGKAFVNYEKELPALKAIRHMDGKNVGGKKIRIVLKSMKRGLSKRPS</sequence>
<keyword evidence="8" id="KW-1185">Reference proteome</keyword>
<gene>
    <name evidence="5" type="ORF">GPU96_02g02550</name>
    <name evidence="6" type="ORF">PFJ87_02g00360</name>
</gene>
<dbReference type="Pfam" id="PF00076">
    <property type="entry name" value="RRM_1"/>
    <property type="match status" value="3"/>
</dbReference>